<dbReference type="PANTHER" id="PTHR47234:SF2">
    <property type="entry name" value="TONB-DEPENDENT RECEPTOR"/>
    <property type="match status" value="1"/>
</dbReference>
<evidence type="ECO:0000256" key="4">
    <source>
        <dbReference type="ARBA" id="ARBA00022692"/>
    </source>
</evidence>
<accession>A0ABY7V830</accession>
<reference evidence="13 14" key="1">
    <citation type="journal article" date="2022" name="Mar. Drugs">
        <title>Bioassay-Guided Fractionation Leads to the Detection of Cholic Acid Generated by the Rare Thalassomonas sp.</title>
        <authorList>
            <person name="Pheiffer F."/>
            <person name="Schneider Y.K."/>
            <person name="Hansen E.H."/>
            <person name="Andersen J.H."/>
            <person name="Isaksson J."/>
            <person name="Busche T."/>
            <person name="R C."/>
            <person name="Kalinowski J."/>
            <person name="Zyl L.V."/>
            <person name="Trindade M."/>
        </authorList>
    </citation>
    <scope>NUCLEOTIDE SEQUENCE [LARGE SCALE GENOMIC DNA]</scope>
    <source>
        <strain evidence="13 14">A5K-61T</strain>
    </source>
</reference>
<evidence type="ECO:0000256" key="10">
    <source>
        <dbReference type="SAM" id="SignalP"/>
    </source>
</evidence>
<keyword evidence="6 8" id="KW-0472">Membrane</keyword>
<protein>
    <submittedName>
        <fullName evidence="13">TonB-dependent receptor</fullName>
    </submittedName>
</protein>
<evidence type="ECO:0000313" key="13">
    <source>
        <dbReference type="EMBL" id="WDE09815.1"/>
    </source>
</evidence>
<keyword evidence="2 8" id="KW-0813">Transport</keyword>
<name>A0ABY7V830_9GAMM</name>
<feature type="chain" id="PRO_5045544167" evidence="10">
    <location>
        <begin position="33"/>
        <end position="998"/>
    </location>
</feature>
<evidence type="ECO:0000256" key="7">
    <source>
        <dbReference type="ARBA" id="ARBA00023237"/>
    </source>
</evidence>
<dbReference type="Gene3D" id="2.170.130.10">
    <property type="entry name" value="TonB-dependent receptor, plug domain"/>
    <property type="match status" value="1"/>
</dbReference>
<evidence type="ECO:0000259" key="11">
    <source>
        <dbReference type="Pfam" id="PF00593"/>
    </source>
</evidence>
<dbReference type="Pfam" id="PF07715">
    <property type="entry name" value="Plug"/>
    <property type="match status" value="1"/>
</dbReference>
<feature type="domain" description="TonB-dependent receptor-like beta-barrel" evidence="11">
    <location>
        <begin position="390"/>
        <end position="956"/>
    </location>
</feature>
<keyword evidence="3 8" id="KW-1134">Transmembrane beta strand</keyword>
<keyword evidence="7 8" id="KW-0998">Cell outer membrane</keyword>
<keyword evidence="13" id="KW-0675">Receptor</keyword>
<dbReference type="Proteomes" id="UP001215231">
    <property type="component" value="Chromosome"/>
</dbReference>
<dbReference type="InterPro" id="IPR036942">
    <property type="entry name" value="Beta-barrel_TonB_sf"/>
</dbReference>
<evidence type="ECO:0000256" key="8">
    <source>
        <dbReference type="PROSITE-ProRule" id="PRU01360"/>
    </source>
</evidence>
<dbReference type="InterPro" id="IPR012910">
    <property type="entry name" value="Plug_dom"/>
</dbReference>
<evidence type="ECO:0000256" key="5">
    <source>
        <dbReference type="ARBA" id="ARBA00023077"/>
    </source>
</evidence>
<comment type="subcellular location">
    <subcellularLocation>
        <location evidence="1 8">Cell outer membrane</location>
        <topology evidence="1 8">Multi-pass membrane protein</topology>
    </subcellularLocation>
</comment>
<keyword evidence="14" id="KW-1185">Reference proteome</keyword>
<dbReference type="InterPro" id="IPR039426">
    <property type="entry name" value="TonB-dep_rcpt-like"/>
</dbReference>
<evidence type="ECO:0000256" key="3">
    <source>
        <dbReference type="ARBA" id="ARBA00022452"/>
    </source>
</evidence>
<gene>
    <name evidence="13" type="ORF">H3N35_15980</name>
</gene>
<dbReference type="EMBL" id="CP059693">
    <property type="protein sequence ID" value="WDE09815.1"/>
    <property type="molecule type" value="Genomic_DNA"/>
</dbReference>
<dbReference type="PANTHER" id="PTHR47234">
    <property type="match status" value="1"/>
</dbReference>
<dbReference type="PROSITE" id="PS52016">
    <property type="entry name" value="TONB_DEPENDENT_REC_3"/>
    <property type="match status" value="1"/>
</dbReference>
<feature type="signal peptide" evidence="10">
    <location>
        <begin position="1"/>
        <end position="32"/>
    </location>
</feature>
<keyword evidence="4 8" id="KW-0812">Transmembrane</keyword>
<dbReference type="Gene3D" id="2.40.170.20">
    <property type="entry name" value="TonB-dependent receptor, beta-barrel domain"/>
    <property type="match status" value="1"/>
</dbReference>
<evidence type="ECO:0000256" key="1">
    <source>
        <dbReference type="ARBA" id="ARBA00004571"/>
    </source>
</evidence>
<keyword evidence="10" id="KW-0732">Signal</keyword>
<evidence type="ECO:0000256" key="6">
    <source>
        <dbReference type="ARBA" id="ARBA00023136"/>
    </source>
</evidence>
<comment type="similarity">
    <text evidence="8 9">Belongs to the TonB-dependent receptor family.</text>
</comment>
<evidence type="ECO:0000313" key="14">
    <source>
        <dbReference type="Proteomes" id="UP001215231"/>
    </source>
</evidence>
<dbReference type="InterPro" id="IPR037066">
    <property type="entry name" value="Plug_dom_sf"/>
</dbReference>
<evidence type="ECO:0000259" key="12">
    <source>
        <dbReference type="Pfam" id="PF07715"/>
    </source>
</evidence>
<dbReference type="RefSeq" id="WP_274049810.1">
    <property type="nucleotide sequence ID" value="NZ_CP059693.1"/>
</dbReference>
<dbReference type="Pfam" id="PF00593">
    <property type="entry name" value="TonB_dep_Rec_b-barrel"/>
    <property type="match status" value="1"/>
</dbReference>
<keyword evidence="5 9" id="KW-0798">TonB box</keyword>
<proteinExistence type="inferred from homology"/>
<organism evidence="13 14">
    <name type="scientific">Thalassomonas haliotis</name>
    <dbReference type="NCBI Taxonomy" id="485448"/>
    <lineage>
        <taxon>Bacteria</taxon>
        <taxon>Pseudomonadati</taxon>
        <taxon>Pseudomonadota</taxon>
        <taxon>Gammaproteobacteria</taxon>
        <taxon>Alteromonadales</taxon>
        <taxon>Colwelliaceae</taxon>
        <taxon>Thalassomonas</taxon>
    </lineage>
</organism>
<sequence>MYISSKVARAVKLALIFGTASTALLTPTSLLAEEAQAEKEVERIAVTGSRIRRPGAVSTSPILSMDSEEMSYMQEPEVERILRVLPGTTPGDGANANNGSAGAATVNLRGLEPERSLVLMNGRRLVPYNFDGQVDTAIIPTALVDRVDMVTGGASAVYGSDAIAGAVNFIMKNNFEGVALEYNFAETEEGDGTRDTISLTLGSSLEDGRGNVAVSVSWMNRDAILLGDRDLGLLGINTNTGAGYEQFKSGEPPVDPIAGCGGPNTVDNVLGSGSTTAIPTRFAIVGAGAAASGQFRDDGTIGAECSLFNFNPFNFYQTPQERYSATAIAHYDINDDVRAYTTFNFSNVTVNAQVAPSGTFGASFNLPLANAFIGDQARQWMLDAGNTALANGLLSDGGSWDDVNGNGVVDEADYLTVQLRRRTAELGARTEAFETDQFQVLAGFEGTLYEDWGFDISYQYGESNRVTTRGGYTNLTNVQNALDSTDGINCMVDDSSCVPINLFGGFGTITPEMAAYAQAIAIQTQKYEQTVAQLVIDGPIEFIEVPGVGEPLSISIGFEHRQETGTLTPDECLKLAPASCQGGAGGNLLPISGGYKADEIFFEGLLPIFDGAEYADTLDFEFGYRAADYDSVGNVSTWKLGFSWRPVDDLLIRVMQQSATRAPNVGELSSPVVTGLDNALQDPCSVANAANIDETLKQLCISTGMTEAQVGQVQDVISGQLNSIDGSDPENLPTEEEADTFTAGFVWSSDFLDDFTLTVDYYDIDIDDVITEFTAQEVLDACYVNGLASECAKINRIGGDLTVAGSGVELFTTNLKNQQVEGLEISVNFNVKLGDMGDLALSANINKYLTHEKQSSDVHPVIDCNGYFGTSCDPVSELRWIQRTTWSYEDFTVSLMWRHMSSIEVEPFQYAAATDPITGPGYFDAFRKIDSYDYVDLFASYHYGDHMKFTFGVDNLFEEDPPVVGGEAGSTQYNSGNTFPSNYDVLGRLYKVGVKFEF</sequence>
<feature type="domain" description="TonB-dependent receptor plug" evidence="12">
    <location>
        <begin position="59"/>
        <end position="166"/>
    </location>
</feature>
<dbReference type="SUPFAM" id="SSF56935">
    <property type="entry name" value="Porins"/>
    <property type="match status" value="1"/>
</dbReference>
<evidence type="ECO:0000256" key="9">
    <source>
        <dbReference type="RuleBase" id="RU003357"/>
    </source>
</evidence>
<dbReference type="InterPro" id="IPR000531">
    <property type="entry name" value="Beta-barrel_TonB"/>
</dbReference>
<evidence type="ECO:0000256" key="2">
    <source>
        <dbReference type="ARBA" id="ARBA00022448"/>
    </source>
</evidence>